<dbReference type="AlphaFoldDB" id="A0A6N4W9N6"/>
<dbReference type="Pfam" id="PF17963">
    <property type="entry name" value="Big_9"/>
    <property type="match status" value="1"/>
</dbReference>
<feature type="region of interest" description="Disordered" evidence="1">
    <location>
        <begin position="55"/>
        <end position="118"/>
    </location>
</feature>
<feature type="region of interest" description="Disordered" evidence="1">
    <location>
        <begin position="123"/>
        <end position="142"/>
    </location>
</feature>
<gene>
    <name evidence="2" type="ORF">MANY_28020</name>
</gene>
<organism evidence="2 3">
    <name type="scientific">Mycolicibacterium anyangense</name>
    <dbReference type="NCBI Taxonomy" id="1431246"/>
    <lineage>
        <taxon>Bacteria</taxon>
        <taxon>Bacillati</taxon>
        <taxon>Actinomycetota</taxon>
        <taxon>Actinomycetes</taxon>
        <taxon>Mycobacteriales</taxon>
        <taxon>Mycobacteriaceae</taxon>
        <taxon>Mycolicibacterium</taxon>
    </lineage>
</organism>
<reference evidence="2 3" key="1">
    <citation type="journal article" date="2019" name="Emerg. Microbes Infect.">
        <title>Comprehensive subspecies identification of 175 nontuberculous mycobacteria species based on 7547 genomic profiles.</title>
        <authorList>
            <person name="Matsumoto Y."/>
            <person name="Kinjo T."/>
            <person name="Motooka D."/>
            <person name="Nabeya D."/>
            <person name="Jung N."/>
            <person name="Uechi K."/>
            <person name="Horii T."/>
            <person name="Iida T."/>
            <person name="Fujita J."/>
            <person name="Nakamura S."/>
        </authorList>
    </citation>
    <scope>NUCLEOTIDE SEQUENCE [LARGE SCALE GENOMIC DNA]</scope>
    <source>
        <strain evidence="2 3">JCM 30275</strain>
    </source>
</reference>
<protein>
    <submittedName>
        <fullName evidence="2">Uncharacterized protein</fullName>
    </submittedName>
</protein>
<evidence type="ECO:0000256" key="1">
    <source>
        <dbReference type="SAM" id="MobiDB-lite"/>
    </source>
</evidence>
<dbReference type="NCBIfam" id="NF038122">
    <property type="entry name" value="metallo_LGF"/>
    <property type="match status" value="1"/>
</dbReference>
<dbReference type="EMBL" id="AP022620">
    <property type="protein sequence ID" value="BBZ77465.1"/>
    <property type="molecule type" value="Genomic_DNA"/>
</dbReference>
<dbReference type="Proteomes" id="UP000467249">
    <property type="component" value="Chromosome"/>
</dbReference>
<dbReference type="RefSeq" id="WP_163804778.1">
    <property type="nucleotide sequence ID" value="NZ_AP022620.1"/>
</dbReference>
<feature type="compositionally biased region" description="Low complexity" evidence="1">
    <location>
        <begin position="123"/>
        <end position="136"/>
    </location>
</feature>
<evidence type="ECO:0000313" key="2">
    <source>
        <dbReference type="EMBL" id="BBZ77465.1"/>
    </source>
</evidence>
<dbReference type="KEGG" id="many:MANY_28020"/>
<accession>A0A6N4W9N6</accession>
<proteinExistence type="predicted"/>
<evidence type="ECO:0000313" key="3">
    <source>
        <dbReference type="Proteomes" id="UP000467249"/>
    </source>
</evidence>
<feature type="region of interest" description="Disordered" evidence="1">
    <location>
        <begin position="1"/>
        <end position="26"/>
    </location>
</feature>
<keyword evidence="3" id="KW-1185">Reference proteome</keyword>
<name>A0A6N4W9N6_9MYCO</name>
<sequence>MAGGDRVGIRPTKARAAAGKVRRSKPHHRITPFAWLGAGAVTLGLGAAMASGTGVAHADSAGSTGHTGKPASSAGSDSAKRSSKPTKAAEAAVALGGQTASSVHPAASTGGTRSPVSVPITTEAATPTTSTPKTATGGFGPSSAELIRPTLPARPAATPNSLFDVVTGVLSVFGLNGPTAPTNPLSAIAWVVLRTVETSAGLTPVAGTPVVGTPNPTTGTVTGTTGFTEPAGQPLTYSVTTDPALGSVMLTATGGFTYTPTVALRLATTDTFTVTASDGLAATSESITVPVAAQAGSPVTTVNGPSGLTINLIWDSSVARAPASFKANIEQAAQMLESTVTNKITLNIAVGYGEIGGTPIGLGSAEGATFGDQSESYAALRSQLTACDTTAIGQSVVAHLPATNPFGSLSYDVSGAQLKAFGVDPANSTQLDGEVGFSTDWPSSELVAAALHELTHAMGRNSGWGSAANGYDITPLDLTRYSAPGVLVCDGSVAPSARPQYFSVDGGATVLADYSNSSDYGDWATTSLTYTDPYDAYENPGSNSLTAVDVEVLDAIGYTTI</sequence>